<dbReference type="Proteomes" id="UP001432322">
    <property type="component" value="Unassembled WGS sequence"/>
</dbReference>
<evidence type="ECO:0000313" key="2">
    <source>
        <dbReference type="EMBL" id="GMT27783.1"/>
    </source>
</evidence>
<name>A0AAV5W8B5_9BILA</name>
<feature type="domain" description="W2" evidence="1">
    <location>
        <begin position="13"/>
        <end position="169"/>
    </location>
</feature>
<reference evidence="2" key="1">
    <citation type="submission" date="2023-10" db="EMBL/GenBank/DDBJ databases">
        <title>Genome assembly of Pristionchus species.</title>
        <authorList>
            <person name="Yoshida K."/>
            <person name="Sommer R.J."/>
        </authorList>
    </citation>
    <scope>NUCLEOTIDE SEQUENCE</scope>
    <source>
        <strain evidence="2">RS5133</strain>
    </source>
</reference>
<keyword evidence="3" id="KW-1185">Reference proteome</keyword>
<dbReference type="SUPFAM" id="SSF48371">
    <property type="entry name" value="ARM repeat"/>
    <property type="match status" value="1"/>
</dbReference>
<comment type="caution">
    <text evidence="2">The sequence shown here is derived from an EMBL/GenBank/DDBJ whole genome shotgun (WGS) entry which is preliminary data.</text>
</comment>
<dbReference type="InterPro" id="IPR016024">
    <property type="entry name" value="ARM-type_fold"/>
</dbReference>
<dbReference type="EMBL" id="BTSY01000005">
    <property type="protein sequence ID" value="GMT27783.1"/>
    <property type="molecule type" value="Genomic_DNA"/>
</dbReference>
<protein>
    <recommendedName>
        <fullName evidence="1">W2 domain-containing protein</fullName>
    </recommendedName>
</protein>
<gene>
    <name evidence="2" type="ORF">PFISCL1PPCAC_19080</name>
</gene>
<evidence type="ECO:0000259" key="1">
    <source>
        <dbReference type="PROSITE" id="PS51363"/>
    </source>
</evidence>
<dbReference type="PROSITE" id="PS51363">
    <property type="entry name" value="W2"/>
    <property type="match status" value="1"/>
</dbReference>
<dbReference type="InterPro" id="IPR003307">
    <property type="entry name" value="W2_domain"/>
</dbReference>
<accession>A0AAV5W8B5</accession>
<evidence type="ECO:0000313" key="3">
    <source>
        <dbReference type="Proteomes" id="UP001432322"/>
    </source>
</evidence>
<sequence length="169" mass="19634">MSSFDDYLRLQEEKNEEIFTNQVFNALKSGLEYAEITEEIRNQIDLVILGSKITHSIADERVKMLLFMAFLRLPGNDQIEGLKKRIDGYSTLLNHYYMRPSYQFFLLEGVKAHFSSNPSFAPHIAGLLKHLSDRRIVAVRSILEWYEGILEEEEEADILALIRPLLRTL</sequence>
<proteinExistence type="predicted"/>
<dbReference type="Gene3D" id="1.25.40.180">
    <property type="match status" value="1"/>
</dbReference>
<organism evidence="2 3">
    <name type="scientific">Pristionchus fissidentatus</name>
    <dbReference type="NCBI Taxonomy" id="1538716"/>
    <lineage>
        <taxon>Eukaryota</taxon>
        <taxon>Metazoa</taxon>
        <taxon>Ecdysozoa</taxon>
        <taxon>Nematoda</taxon>
        <taxon>Chromadorea</taxon>
        <taxon>Rhabditida</taxon>
        <taxon>Rhabditina</taxon>
        <taxon>Diplogasteromorpha</taxon>
        <taxon>Diplogasteroidea</taxon>
        <taxon>Neodiplogasteridae</taxon>
        <taxon>Pristionchus</taxon>
    </lineage>
</organism>
<dbReference type="AlphaFoldDB" id="A0AAV5W8B5"/>